<feature type="region of interest" description="Disordered" evidence="10">
    <location>
        <begin position="125"/>
        <end position="144"/>
    </location>
</feature>
<comment type="catalytic activity">
    <reaction evidence="8 9">
        <text>4-CDP-2-C-methyl-D-erythritol 2-phosphate = 2-C-methyl-D-erythritol 2,4-cyclic diphosphate + CMP</text>
        <dbReference type="Rhea" id="RHEA:23864"/>
        <dbReference type="ChEBI" id="CHEBI:57919"/>
        <dbReference type="ChEBI" id="CHEBI:58483"/>
        <dbReference type="ChEBI" id="CHEBI:60377"/>
        <dbReference type="EC" id="4.6.1.12"/>
    </reaction>
</comment>
<keyword evidence="13" id="KW-1185">Reference proteome</keyword>
<evidence type="ECO:0000256" key="7">
    <source>
        <dbReference type="ARBA" id="ARBA00023268"/>
    </source>
</evidence>
<dbReference type="GO" id="GO:0016114">
    <property type="term" value="P:terpenoid biosynthetic process"/>
    <property type="evidence" value="ECO:0007669"/>
    <property type="project" value="InterPro"/>
</dbReference>
<keyword evidence="6 8" id="KW-0456">Lyase</keyword>
<dbReference type="SUPFAM" id="SSF69765">
    <property type="entry name" value="IpsF-like"/>
    <property type="match status" value="1"/>
</dbReference>
<dbReference type="InterPro" id="IPR034683">
    <property type="entry name" value="IspD/TarI"/>
</dbReference>
<dbReference type="GO" id="GO:0046872">
    <property type="term" value="F:metal ion binding"/>
    <property type="evidence" value="ECO:0007669"/>
    <property type="project" value="UniProtKB-KW"/>
</dbReference>
<evidence type="ECO:0000313" key="13">
    <source>
        <dbReference type="Proteomes" id="UP000199597"/>
    </source>
</evidence>
<dbReference type="GO" id="GO:0070567">
    <property type="term" value="F:cytidylyltransferase activity"/>
    <property type="evidence" value="ECO:0007669"/>
    <property type="project" value="InterPro"/>
</dbReference>
<dbReference type="PANTHER" id="PTHR43181:SF1">
    <property type="entry name" value="2-C-METHYL-D-ERYTHRITOL 2,4-CYCLODIPHOSPHATE SYNTHASE, CHLOROPLASTIC"/>
    <property type="match status" value="1"/>
</dbReference>
<keyword evidence="7" id="KW-0511">Multifunctional enzyme</keyword>
<keyword evidence="3" id="KW-0548">Nucleotidyltransferase</keyword>
<sequence>MNGRTLLTRSLETIISSGVATTIVVAAPEEFLLRAREEIAEVAAELKCEISITAVAGGDDRISTVQTALKHSGAAEYVLVHDAARCLTPPDVFIRVVAALHSGAEAVIPVLPMIDTVRRAVSGQSAELDPNADPAGIEPAAGDRPLETVRGDFDRAELRRVQTPQGFRTEVLLRAYEQFEADGAGAIERADSSDGVGPPDAAGQVGNALPTDDAGLVERLGVDIVAVDGDAEALKITYPIDLILAEQLARKLDEGAAMTQSIPRTGTGVDVHAFSTDPARELWVAGLLWPGEQGLEGHSDSDVAAHACCDALFSAAGLGDLGEHFGVDRPDIAGASGSALLTEAARIVREAGFEIGNVSVQVIGNRPKIGTRRAEAQQSLSTAAGAPVSVSGTTTDGLGLTGRGEGVAAIATALIHPN</sequence>
<dbReference type="Gene3D" id="3.90.550.10">
    <property type="entry name" value="Spore Coat Polysaccharide Biosynthesis Protein SpsA, Chain A"/>
    <property type="match status" value="1"/>
</dbReference>
<feature type="binding site" evidence="8">
    <location>
        <position position="272"/>
    </location>
    <ligand>
        <name>a divalent metal cation</name>
        <dbReference type="ChEBI" id="CHEBI:60240"/>
    </ligand>
</feature>
<protein>
    <recommendedName>
        <fullName evidence="8 9">2-C-methyl-D-erythritol 2,4-cyclodiphosphate synthase</fullName>
        <shortName evidence="8">MECDP-synthase</shortName>
        <shortName evidence="8">MECPP-synthase</shortName>
        <shortName evidence="8">MECPS</shortName>
        <ecNumber evidence="8 9">4.6.1.12</ecNumber>
    </recommendedName>
</protein>
<feature type="site" description="Transition state stabilizer" evidence="8">
    <location>
        <position position="394"/>
    </location>
</feature>
<dbReference type="FunFam" id="3.30.1330.50:FF:000003">
    <property type="entry name" value="2-C-methyl-D-erythritol 2,4-cyclodiphosphate synthase"/>
    <property type="match status" value="1"/>
</dbReference>
<dbReference type="HAMAP" id="MF_00107">
    <property type="entry name" value="IspF"/>
    <property type="match status" value="1"/>
</dbReference>
<keyword evidence="2" id="KW-0808">Transferase</keyword>
<evidence type="ECO:0000256" key="5">
    <source>
        <dbReference type="ARBA" id="ARBA00023229"/>
    </source>
</evidence>
<feature type="binding site" evidence="8">
    <location>
        <begin position="298"/>
        <end position="299"/>
    </location>
    <ligand>
        <name>4-CDP-2-C-methyl-D-erythritol 2-phosphate</name>
        <dbReference type="ChEBI" id="CHEBI:57919"/>
    </ligand>
</feature>
<feature type="binding site" evidence="8">
    <location>
        <position position="403"/>
    </location>
    <ligand>
        <name>4-CDP-2-C-methyl-D-erythritol 2-phosphate</name>
        <dbReference type="ChEBI" id="CHEBI:57919"/>
    </ligand>
</feature>
<comment type="function">
    <text evidence="8">Involved in the biosynthesis of isopentenyl diphosphate (IPP) and dimethylallyl diphosphate (DMAPP), two major building blocks of isoprenoid compounds. Catalyzes the conversion of 4-diphosphocytidyl-2-C-methyl-D-erythritol 2-phosphate (CDP-ME2P) to 2-C-methyl-D-erythritol 2,4-cyclodiphosphate (ME-CPP) with a corresponding release of cytidine 5-monophosphate (CMP).</text>
</comment>
<comment type="cofactor">
    <cofactor evidence="8">
        <name>a divalent metal cation</name>
        <dbReference type="ChEBI" id="CHEBI:60240"/>
    </cofactor>
    <text evidence="8">Binds 1 divalent metal cation per subunit.</text>
</comment>
<feature type="binding site" evidence="8">
    <location>
        <begin position="393"/>
        <end position="396"/>
    </location>
    <ligand>
        <name>4-CDP-2-C-methyl-D-erythritol 2-phosphate</name>
        <dbReference type="ChEBI" id="CHEBI:57919"/>
    </ligand>
</feature>
<keyword evidence="4 8" id="KW-0479">Metal-binding</keyword>
<reference evidence="13" key="1">
    <citation type="submission" date="2016-10" db="EMBL/GenBank/DDBJ databases">
        <authorList>
            <person name="Varghese N."/>
            <person name="Submissions S."/>
        </authorList>
    </citation>
    <scope>NUCLEOTIDE SEQUENCE [LARGE SCALE GENOMIC DNA]</scope>
    <source>
        <strain evidence="13">DSM 23676</strain>
    </source>
</reference>
<dbReference type="GO" id="GO:0019288">
    <property type="term" value="P:isopentenyl diphosphate biosynthetic process, methylerythritol 4-phosphate pathway"/>
    <property type="evidence" value="ECO:0007669"/>
    <property type="project" value="UniProtKB-UniRule"/>
</dbReference>
<dbReference type="STRING" id="1136497.SAMN04489752_1060"/>
<dbReference type="SUPFAM" id="SSF53448">
    <property type="entry name" value="Nucleotide-diphospho-sugar transferases"/>
    <property type="match status" value="1"/>
</dbReference>
<evidence type="ECO:0000256" key="3">
    <source>
        <dbReference type="ARBA" id="ARBA00022695"/>
    </source>
</evidence>
<dbReference type="InterPro" id="IPR029044">
    <property type="entry name" value="Nucleotide-diphossugar_trans"/>
</dbReference>
<comment type="similarity">
    <text evidence="1 8 9">Belongs to the IspF family.</text>
</comment>
<dbReference type="InterPro" id="IPR003526">
    <property type="entry name" value="MECDP_synthase"/>
</dbReference>
<dbReference type="PROSITE" id="PS01295">
    <property type="entry name" value="ISPD"/>
    <property type="match status" value="1"/>
</dbReference>
<comment type="caution">
    <text evidence="8">Lacks conserved residue(s) required for the propagation of feature annotation.</text>
</comment>
<dbReference type="UniPathway" id="UPA00056">
    <property type="reaction ID" value="UER00095"/>
</dbReference>
<feature type="binding site" evidence="8">
    <location>
        <position position="270"/>
    </location>
    <ligand>
        <name>a divalent metal cation</name>
        <dbReference type="ChEBI" id="CHEBI:60240"/>
    </ligand>
</feature>
<feature type="site" description="Transition state stabilizer" evidence="8">
    <location>
        <position position="298"/>
    </location>
</feature>
<dbReference type="EC" id="4.6.1.12" evidence="8 9"/>
<evidence type="ECO:0000256" key="9">
    <source>
        <dbReference type="RuleBase" id="RU004395"/>
    </source>
</evidence>
<evidence type="ECO:0000256" key="1">
    <source>
        <dbReference type="ARBA" id="ARBA00008480"/>
    </source>
</evidence>
<dbReference type="InterPro" id="IPR036571">
    <property type="entry name" value="MECDP_synthase_sf"/>
</dbReference>
<dbReference type="NCBIfam" id="TIGR00151">
    <property type="entry name" value="ispF"/>
    <property type="match status" value="1"/>
</dbReference>
<dbReference type="InterPro" id="IPR018294">
    <property type="entry name" value="ISPD_synthase_CS"/>
</dbReference>
<evidence type="ECO:0000256" key="8">
    <source>
        <dbReference type="HAMAP-Rule" id="MF_00107"/>
    </source>
</evidence>
<dbReference type="Proteomes" id="UP000199597">
    <property type="component" value="Chromosome I"/>
</dbReference>
<dbReference type="CDD" id="cd00554">
    <property type="entry name" value="MECDP_synthase"/>
    <property type="match status" value="1"/>
</dbReference>
<name>A0A1H1PRM0_9MICO</name>
<feature type="domain" description="2-C-methyl-D-erythritol 2,4-cyclodiphosphate synthase" evidence="11">
    <location>
        <begin position="264"/>
        <end position="415"/>
    </location>
</feature>
<dbReference type="Pfam" id="PF01128">
    <property type="entry name" value="IspD"/>
    <property type="match status" value="2"/>
</dbReference>
<evidence type="ECO:0000256" key="10">
    <source>
        <dbReference type="SAM" id="MobiDB-lite"/>
    </source>
</evidence>
<dbReference type="Gene3D" id="3.30.1330.50">
    <property type="entry name" value="2-C-methyl-D-erythritol 2,4-cyclodiphosphate synthase"/>
    <property type="match status" value="1"/>
</dbReference>
<evidence type="ECO:0000256" key="2">
    <source>
        <dbReference type="ARBA" id="ARBA00022679"/>
    </source>
</evidence>
<feature type="binding site" evidence="8">
    <location>
        <begin position="270"/>
        <end position="272"/>
    </location>
    <ligand>
        <name>4-CDP-2-C-methyl-D-erythritol 2-phosphate</name>
        <dbReference type="ChEBI" id="CHEBI:57919"/>
    </ligand>
</feature>
<organism evidence="12 13">
    <name type="scientific">Brevibacterium siliguriense</name>
    <dbReference type="NCBI Taxonomy" id="1136497"/>
    <lineage>
        <taxon>Bacteria</taxon>
        <taxon>Bacillati</taxon>
        <taxon>Actinomycetota</taxon>
        <taxon>Actinomycetes</taxon>
        <taxon>Micrococcales</taxon>
        <taxon>Brevibacteriaceae</taxon>
        <taxon>Brevibacterium</taxon>
    </lineage>
</organism>
<evidence type="ECO:0000256" key="4">
    <source>
        <dbReference type="ARBA" id="ARBA00022723"/>
    </source>
</evidence>
<dbReference type="AlphaFoldDB" id="A0A1H1PRM0"/>
<accession>A0A1H1PRM0</accession>
<gene>
    <name evidence="8" type="primary">ispF</name>
    <name evidence="12" type="ORF">SAMN04489752_1060</name>
</gene>
<evidence type="ECO:0000313" key="12">
    <source>
        <dbReference type="EMBL" id="SDS13746.1"/>
    </source>
</evidence>
<evidence type="ECO:0000259" key="11">
    <source>
        <dbReference type="Pfam" id="PF02542"/>
    </source>
</evidence>
<dbReference type="EMBL" id="LT629766">
    <property type="protein sequence ID" value="SDS13746.1"/>
    <property type="molecule type" value="Genomic_DNA"/>
</dbReference>
<comment type="pathway">
    <text evidence="8">Isoprenoid biosynthesis; isopentenyl diphosphate biosynthesis via DXP pathway; isopentenyl diphosphate from 1-deoxy-D-xylulose 5-phosphate: step 4/6.</text>
</comment>
<dbReference type="GO" id="GO:0008685">
    <property type="term" value="F:2-C-methyl-D-erythritol 2,4-cyclodiphosphate synthase activity"/>
    <property type="evidence" value="ECO:0007669"/>
    <property type="project" value="UniProtKB-UniRule"/>
</dbReference>
<proteinExistence type="inferred from homology"/>
<feature type="binding site" evidence="8">
    <location>
        <position position="306"/>
    </location>
    <ligand>
        <name>a divalent metal cation</name>
        <dbReference type="ChEBI" id="CHEBI:60240"/>
    </ligand>
</feature>
<evidence type="ECO:0000256" key="6">
    <source>
        <dbReference type="ARBA" id="ARBA00023239"/>
    </source>
</evidence>
<keyword evidence="5 8" id="KW-0414">Isoprene biosynthesis</keyword>
<dbReference type="PANTHER" id="PTHR43181">
    <property type="entry name" value="2-C-METHYL-D-ERYTHRITOL 2,4-CYCLODIPHOSPHATE SYNTHASE, CHLOROPLASTIC"/>
    <property type="match status" value="1"/>
</dbReference>
<dbReference type="Pfam" id="PF02542">
    <property type="entry name" value="YgbB"/>
    <property type="match status" value="1"/>
</dbReference>
<feature type="binding site" evidence="8">
    <location>
        <begin position="320"/>
        <end position="322"/>
    </location>
    <ligand>
        <name>4-CDP-2-C-methyl-D-erythritol 2-phosphate</name>
        <dbReference type="ChEBI" id="CHEBI:57919"/>
    </ligand>
</feature>
<comment type="subunit">
    <text evidence="8">Homotrimer.</text>
</comment>